<dbReference type="PANTHER" id="PTHR24321">
    <property type="entry name" value="DEHYDROGENASES, SHORT CHAIN"/>
    <property type="match status" value="1"/>
</dbReference>
<dbReference type="GO" id="GO:0008206">
    <property type="term" value="P:bile acid metabolic process"/>
    <property type="evidence" value="ECO:0007669"/>
    <property type="project" value="UniProtKB-ARBA"/>
</dbReference>
<evidence type="ECO:0000256" key="1">
    <source>
        <dbReference type="ARBA" id="ARBA00006484"/>
    </source>
</evidence>
<dbReference type="AlphaFoldDB" id="A0AAW5B720"/>
<comment type="similarity">
    <text evidence="1">Belongs to the short-chain dehydrogenases/reductases (SDR) family.</text>
</comment>
<dbReference type="NCBIfam" id="NF005559">
    <property type="entry name" value="PRK07231.1"/>
    <property type="match status" value="1"/>
</dbReference>
<proteinExistence type="inferred from homology"/>
<dbReference type="Pfam" id="PF13561">
    <property type="entry name" value="adh_short_C2"/>
    <property type="match status" value="1"/>
</dbReference>
<name>A0AAW5B720_9BACI</name>
<dbReference type="PANTHER" id="PTHR24321:SF8">
    <property type="entry name" value="ESTRADIOL 17-BETA-DEHYDROGENASE 8-RELATED"/>
    <property type="match status" value="1"/>
</dbReference>
<dbReference type="FunFam" id="3.40.50.720:FF:000084">
    <property type="entry name" value="Short-chain dehydrogenase reductase"/>
    <property type="match status" value="1"/>
</dbReference>
<reference evidence="3 4" key="1">
    <citation type="journal article" date="2022" name="Evol. Bioinform. Online">
        <title>Draft Genome Sequence of Oceanobacillus jordanicus Strain GSFE11, a Halotolerant Plant Growth-Promoting Bacterial Endophyte Isolated From the Jordan Valley.</title>
        <authorList>
            <person name="Alhindi T."/>
            <person name="Albdaiwi R."/>
        </authorList>
    </citation>
    <scope>NUCLEOTIDE SEQUENCE [LARGE SCALE GENOMIC DNA]</scope>
    <source>
        <strain evidence="3 4">GSFE11</strain>
    </source>
</reference>
<protein>
    <submittedName>
        <fullName evidence="3">SDR family oxidoreductase</fullName>
    </submittedName>
</protein>
<dbReference type="Gene3D" id="3.40.50.720">
    <property type="entry name" value="NAD(P)-binding Rossmann-like Domain"/>
    <property type="match status" value="1"/>
</dbReference>
<dbReference type="PROSITE" id="PS00061">
    <property type="entry name" value="ADH_SHORT"/>
    <property type="match status" value="1"/>
</dbReference>
<gene>
    <name evidence="3" type="ORF">K3T81_11780</name>
</gene>
<dbReference type="Proteomes" id="UP001199631">
    <property type="component" value="Unassembled WGS sequence"/>
</dbReference>
<keyword evidence="2" id="KW-0560">Oxidoreductase</keyword>
<dbReference type="GO" id="GO:0016491">
    <property type="term" value="F:oxidoreductase activity"/>
    <property type="evidence" value="ECO:0007669"/>
    <property type="project" value="UniProtKB-KW"/>
</dbReference>
<dbReference type="EMBL" id="JAIFZM010000009">
    <property type="protein sequence ID" value="MCG3419833.1"/>
    <property type="molecule type" value="Genomic_DNA"/>
</dbReference>
<keyword evidence="4" id="KW-1185">Reference proteome</keyword>
<comment type="caution">
    <text evidence="3">The sequence shown here is derived from an EMBL/GenBank/DDBJ whole genome shotgun (WGS) entry which is preliminary data.</text>
</comment>
<dbReference type="SUPFAM" id="SSF51735">
    <property type="entry name" value="NAD(P)-binding Rossmann-fold domains"/>
    <property type="match status" value="1"/>
</dbReference>
<evidence type="ECO:0000313" key="3">
    <source>
        <dbReference type="EMBL" id="MCG3419833.1"/>
    </source>
</evidence>
<dbReference type="PRINTS" id="PR00080">
    <property type="entry name" value="SDRFAMILY"/>
</dbReference>
<evidence type="ECO:0000313" key="4">
    <source>
        <dbReference type="Proteomes" id="UP001199631"/>
    </source>
</evidence>
<organism evidence="3 4">
    <name type="scientific">Oceanobacillus jordanicus</name>
    <dbReference type="NCBI Taxonomy" id="2867266"/>
    <lineage>
        <taxon>Bacteria</taxon>
        <taxon>Bacillati</taxon>
        <taxon>Bacillota</taxon>
        <taxon>Bacilli</taxon>
        <taxon>Bacillales</taxon>
        <taxon>Bacillaceae</taxon>
        <taxon>Oceanobacillus</taxon>
    </lineage>
</organism>
<sequence length="250" mass="26596">MPNLKDLVILVTGANRGQGKAIAEHLADLGGKVIVGARNYESAIEVVEEIGNERAYPVQLDVTKESSWRTAIKDIVDEFGRIDVLINNAGILKRKPFTEISAEEYLELINVNQVGVFLGMQSVIPYMEKQGKGAIVNNVSISAFSPIAHSSAYAASKAAVVAMSKSAAIELGPKGIRVNMIHPGGVNTDMAKNGEEVPAYYQTVPLGRIGEPLEIAKAVAFFASDESSYCTGAELVVDGGMTLGNGNDEE</sequence>
<dbReference type="InterPro" id="IPR002347">
    <property type="entry name" value="SDR_fam"/>
</dbReference>
<dbReference type="RefSeq" id="WP_238020280.1">
    <property type="nucleotide sequence ID" value="NZ_JAIFZM010000009.1"/>
</dbReference>
<evidence type="ECO:0000256" key="2">
    <source>
        <dbReference type="ARBA" id="ARBA00023002"/>
    </source>
</evidence>
<accession>A0AAW5B720</accession>
<dbReference type="InterPro" id="IPR020904">
    <property type="entry name" value="Sc_DH/Rdtase_CS"/>
</dbReference>
<dbReference type="InterPro" id="IPR036291">
    <property type="entry name" value="NAD(P)-bd_dom_sf"/>
</dbReference>
<dbReference type="PRINTS" id="PR00081">
    <property type="entry name" value="GDHRDH"/>
</dbReference>